<evidence type="ECO:0000313" key="3">
    <source>
        <dbReference type="Proteomes" id="UP000697927"/>
    </source>
</evidence>
<evidence type="ECO:0000256" key="1">
    <source>
        <dbReference type="SAM" id="SignalP"/>
    </source>
</evidence>
<feature type="chain" id="PRO_5046049984" evidence="1">
    <location>
        <begin position="20"/>
        <end position="191"/>
    </location>
</feature>
<name>A0ABX0VQG5_9ENTR</name>
<comment type="caution">
    <text evidence="2">The sequence shown here is derived from an EMBL/GenBank/DDBJ whole genome shotgun (WGS) entry which is preliminary data.</text>
</comment>
<sequence length="191" mass="20680">MFRTMITLLLLTFSGLGVAATLKMGENVNVLAARDAQINPLAKSITLGAGEQAMIVRFDAPTNPGSANESQGRITSDAWLLTFDAPLTGEIILTTARPRTENETRKAAKDPHFALRNIHGPAIELKSQPLTLPQSTLLTDYSQYLPGTSVSPRAGDDAPNGHGASLNQIQNEFLKLDATQRKAFLRWALEL</sequence>
<organism evidence="2 3">
    <name type="scientific">Cedecea colo</name>
    <dbReference type="NCBI Taxonomy" id="2552946"/>
    <lineage>
        <taxon>Bacteria</taxon>
        <taxon>Pseudomonadati</taxon>
        <taxon>Pseudomonadota</taxon>
        <taxon>Gammaproteobacteria</taxon>
        <taxon>Enterobacterales</taxon>
        <taxon>Enterobacteriaceae</taxon>
        <taxon>Cedecea</taxon>
    </lineage>
</organism>
<dbReference type="InterPro" id="IPR018635">
    <property type="entry name" value="UPF0319"/>
</dbReference>
<evidence type="ECO:0000313" key="2">
    <source>
        <dbReference type="EMBL" id="NIY48520.1"/>
    </source>
</evidence>
<dbReference type="EMBL" id="SOYS01000006">
    <property type="protein sequence ID" value="NIY48520.1"/>
    <property type="molecule type" value="Genomic_DNA"/>
</dbReference>
<accession>A0ABX0VQG5</accession>
<reference evidence="2 3" key="1">
    <citation type="journal article" date="2020" name="Microorganisms">
        <title>Polyphasic Characterisation of Cedecea colo sp. nov., a New Enteric Bacterium Isolated from the Koala Hindgut.</title>
        <authorList>
            <person name="Boath J.M."/>
            <person name="Dakhal S."/>
            <person name="Van T.T.H."/>
            <person name="Moore R.J."/>
            <person name="Dekiwadia C."/>
            <person name="Macreadie I.G."/>
        </authorList>
    </citation>
    <scope>NUCLEOTIDE SEQUENCE [LARGE SCALE GENOMIC DNA]</scope>
    <source>
        <strain evidence="2 3">ZA</strain>
    </source>
</reference>
<proteinExistence type="predicted"/>
<dbReference type="Pfam" id="PF09829">
    <property type="entry name" value="DUF2057"/>
    <property type="match status" value="1"/>
</dbReference>
<gene>
    <name evidence="2" type="ORF">E2L00_13620</name>
</gene>
<dbReference type="RefSeq" id="WP_167612470.1">
    <property type="nucleotide sequence ID" value="NZ_SOYS01000006.1"/>
</dbReference>
<dbReference type="Proteomes" id="UP000697927">
    <property type="component" value="Unassembled WGS sequence"/>
</dbReference>
<keyword evidence="3" id="KW-1185">Reference proteome</keyword>
<feature type="signal peptide" evidence="1">
    <location>
        <begin position="1"/>
        <end position="19"/>
    </location>
</feature>
<protein>
    <submittedName>
        <fullName evidence="2">DUF2057 domain-containing protein</fullName>
    </submittedName>
</protein>
<keyword evidence="1" id="KW-0732">Signal</keyword>